<dbReference type="PANTHER" id="PTHR45982:SF1">
    <property type="entry name" value="REGULATOR OF CHROMOSOME CONDENSATION"/>
    <property type="match status" value="1"/>
</dbReference>
<dbReference type="InterPro" id="IPR059226">
    <property type="entry name" value="Choice_anch_Q_dom"/>
</dbReference>
<dbReference type="PROSITE" id="PS50012">
    <property type="entry name" value="RCC1_3"/>
    <property type="match status" value="2"/>
</dbReference>
<dbReference type="PROSITE" id="PS51257">
    <property type="entry name" value="PROKAR_LIPOPROTEIN"/>
    <property type="match status" value="1"/>
</dbReference>
<dbReference type="InterPro" id="IPR006626">
    <property type="entry name" value="PbH1"/>
</dbReference>
<dbReference type="RefSeq" id="WP_136063141.1">
    <property type="nucleotide sequence ID" value="NZ_CAAHFH010000002.1"/>
</dbReference>
<dbReference type="InterPro" id="IPR000408">
    <property type="entry name" value="Reg_chr_condens"/>
</dbReference>
<accession>A0A6C2UR13</accession>
<proteinExistence type="predicted"/>
<dbReference type="Pfam" id="PF13540">
    <property type="entry name" value="RCC1_2"/>
    <property type="match status" value="3"/>
</dbReference>
<dbReference type="Proteomes" id="UP000346198">
    <property type="component" value="Unassembled WGS sequence"/>
</dbReference>
<sequence>MKKQSNTLRIIRLATLALSFAACPFFTGTSFAGTLYVSQASPQDGPGTNWPTAFHTIQSAINGAGSGDLVLVTNGTYNAGATEINSMSNRVALTKAISVESVNGPEYTLIEGAGPSGTNAVRCVYINAGELAGFTLTHGHTQASGNSPQRSGGGVWFDSGGTVSNCIICGNTNIFEGGGAYCNEGGTLINCTVRNNAANYGGGVYCKNNGTLINCILAANTAEHQGGGAVCGQGGTFNNCTISGNSTDELGGGLYCFNEGTLNNCILWGNIGSNEGNWERYGTSMSFSHCCTTPSFGTGCITNDPLFVSSSDTHLQFLSPCINAGTNMPWMDGATDREGNPRIFNEQVDIGALEFPEIVVTTLPATDLLNDMATFNGTVNPNDTETSAWFEWGSTRNGDYSNRTESINVGGGTTNVAIDLSDLPPGIHYHYRIVATNSLMEACGQEQTFWTPAIDFRAPAFLTLEQGSNFVDLTTIHTTPLAIAAGVYHSLALRVDGSVVGWGDNSYTNIPAGATNVVAIAAGGSHSLALRADGSVVGWGDNFYGQTNIPASVTNVVAIAAGGSHSLALRADGSVVGWGWNYHDQTTIPSSVYNFLPLTTNGVVDTAVLGTYVLTYSTTNSLGAVGTASRTVVVATLPTVTTEPATGIGVSRATLQGSANPRASETQAWFEYGLGASYGQETPTVPLDITTNAQSFSTFKEELLPWMTYHYRAVATNGLGRTDGSDRTFTLLPPSFGAPSLSAPDDLSLPQGGGTSVWFTAAPAGVDVRVACNNPILLPENSLVLAGSSLGITPDPTHSGSAQITLTASDGMQSASQTFTLTVVPVDPSQLLNLEAQPVSGEAWRLKMYDDGTASTNYVVEYRPDLSPTSTWTAAANVLDLGGGEYELDLAAAQGDAGFYRIKGFRMLQGGFASTEFETEEGRTVAGVVVVFNSIFSGELAYSWTDELGSNYTDTVPVNGTTVVIPLPEAILSDDAGVGLLEHLTLQLDAGTGYVRSGNTASRVTIEENDADWQGVIETECGMLGFTLAMLQDNGTFNGRIQSDGFGFFPTNILVQLLFSDNAFTAVAKNIPLAVYTDDPMGYLDLRLDAANSSGETNVSSGSIEGEATLVVKVPGLSHLDAAQTVPFVLDRPPTAASTNEISLYSTSEGE</sequence>
<dbReference type="EMBL" id="CAAHFH010000002">
    <property type="protein sequence ID" value="VGO21701.1"/>
    <property type="molecule type" value="Genomic_DNA"/>
</dbReference>
<dbReference type="InterPro" id="IPR012334">
    <property type="entry name" value="Pectin_lyas_fold"/>
</dbReference>
<evidence type="ECO:0008006" key="4">
    <source>
        <dbReference type="Google" id="ProtNLM"/>
    </source>
</evidence>
<organism evidence="2 3">
    <name type="scientific">Pontiella sulfatireligans</name>
    <dbReference type="NCBI Taxonomy" id="2750658"/>
    <lineage>
        <taxon>Bacteria</taxon>
        <taxon>Pseudomonadati</taxon>
        <taxon>Kiritimatiellota</taxon>
        <taxon>Kiritimatiellia</taxon>
        <taxon>Kiritimatiellales</taxon>
        <taxon>Pontiellaceae</taxon>
        <taxon>Pontiella</taxon>
    </lineage>
</organism>
<dbReference type="PANTHER" id="PTHR45982">
    <property type="entry name" value="REGULATOR OF CHROMOSOME CONDENSATION"/>
    <property type="match status" value="1"/>
</dbReference>
<dbReference type="SMART" id="SM00710">
    <property type="entry name" value="PbH1"/>
    <property type="match status" value="2"/>
</dbReference>
<dbReference type="SUPFAM" id="SSF51126">
    <property type="entry name" value="Pectin lyase-like"/>
    <property type="match status" value="1"/>
</dbReference>
<dbReference type="Gene3D" id="2.130.10.30">
    <property type="entry name" value="Regulator of chromosome condensation 1/beta-lactamase-inhibitor protein II"/>
    <property type="match status" value="1"/>
</dbReference>
<keyword evidence="3" id="KW-1185">Reference proteome</keyword>
<evidence type="ECO:0000256" key="1">
    <source>
        <dbReference type="SAM" id="SignalP"/>
    </source>
</evidence>
<keyword evidence="1" id="KW-0732">Signal</keyword>
<dbReference type="GO" id="GO:0005085">
    <property type="term" value="F:guanyl-nucleotide exchange factor activity"/>
    <property type="evidence" value="ECO:0007669"/>
    <property type="project" value="TreeGrafter"/>
</dbReference>
<feature type="chain" id="PRO_5025442775" description="Fibronectin type-III domain-containing protein" evidence="1">
    <location>
        <begin position="33"/>
        <end position="1151"/>
    </location>
</feature>
<protein>
    <recommendedName>
        <fullName evidence="4">Fibronectin type-III domain-containing protein</fullName>
    </recommendedName>
</protein>
<dbReference type="Gene3D" id="2.160.20.10">
    <property type="entry name" value="Single-stranded right-handed beta-helix, Pectin lyase-like"/>
    <property type="match status" value="1"/>
</dbReference>
<dbReference type="InterPro" id="IPR051553">
    <property type="entry name" value="Ran_GTPase-activating"/>
</dbReference>
<feature type="signal peptide" evidence="1">
    <location>
        <begin position="1"/>
        <end position="32"/>
    </location>
</feature>
<evidence type="ECO:0000313" key="3">
    <source>
        <dbReference type="Proteomes" id="UP000346198"/>
    </source>
</evidence>
<dbReference type="NCBIfam" id="NF041518">
    <property type="entry name" value="choice_anch_Q"/>
    <property type="match status" value="1"/>
</dbReference>
<dbReference type="GO" id="GO:0005737">
    <property type="term" value="C:cytoplasm"/>
    <property type="evidence" value="ECO:0007669"/>
    <property type="project" value="TreeGrafter"/>
</dbReference>
<name>A0A6C2UR13_9BACT</name>
<dbReference type="AlphaFoldDB" id="A0A6C2UR13"/>
<dbReference type="PROSITE" id="PS00626">
    <property type="entry name" value="RCC1_2"/>
    <property type="match status" value="3"/>
</dbReference>
<evidence type="ECO:0000313" key="2">
    <source>
        <dbReference type="EMBL" id="VGO21701.1"/>
    </source>
</evidence>
<dbReference type="InterPro" id="IPR011050">
    <property type="entry name" value="Pectin_lyase_fold/virulence"/>
</dbReference>
<dbReference type="InterPro" id="IPR009091">
    <property type="entry name" value="RCC1/BLIP-II"/>
</dbReference>
<gene>
    <name evidence="2" type="ORF">SCARR_03775</name>
</gene>
<reference evidence="2 3" key="1">
    <citation type="submission" date="2019-04" db="EMBL/GenBank/DDBJ databases">
        <authorList>
            <person name="Van Vliet M D."/>
        </authorList>
    </citation>
    <scope>NUCLEOTIDE SEQUENCE [LARGE SCALE GENOMIC DNA]</scope>
    <source>
        <strain evidence="2 3">F21</strain>
    </source>
</reference>
<dbReference type="SUPFAM" id="SSF50985">
    <property type="entry name" value="RCC1/BLIP-II"/>
    <property type="match status" value="1"/>
</dbReference>